<dbReference type="PANTHER" id="PTHR38096:SF1">
    <property type="entry name" value="ENTEROBACTIN SYNTHASE COMPONENT D"/>
    <property type="match status" value="1"/>
</dbReference>
<organism evidence="16 17">
    <name type="scientific">Brucella rhizosphaerae</name>
    <dbReference type="NCBI Taxonomy" id="571254"/>
    <lineage>
        <taxon>Bacteria</taxon>
        <taxon>Pseudomonadati</taxon>
        <taxon>Pseudomonadota</taxon>
        <taxon>Alphaproteobacteria</taxon>
        <taxon>Hyphomicrobiales</taxon>
        <taxon>Brucellaceae</taxon>
        <taxon>Brucella/Ochrobactrum group</taxon>
        <taxon>Brucella</taxon>
    </lineage>
</organism>
<dbReference type="PANTHER" id="PTHR38096">
    <property type="entry name" value="ENTEROBACTIN SYNTHASE COMPONENT D"/>
    <property type="match status" value="1"/>
</dbReference>
<accession>A0A256FXM1</accession>
<dbReference type="Proteomes" id="UP000216345">
    <property type="component" value="Unassembled WGS sequence"/>
</dbReference>
<dbReference type="PRINTS" id="PR01399">
    <property type="entry name" value="ENTSNTHTASED"/>
</dbReference>
<dbReference type="EMBL" id="NNRK01000002">
    <property type="protein sequence ID" value="OYR19603.1"/>
    <property type="molecule type" value="Genomic_DNA"/>
</dbReference>
<dbReference type="GO" id="GO:0009239">
    <property type="term" value="P:enterobactin biosynthetic process"/>
    <property type="evidence" value="ECO:0007669"/>
    <property type="project" value="UniProtKB-UniPathway"/>
</dbReference>
<keyword evidence="6 16" id="KW-0808">Transferase</keyword>
<feature type="binding site" evidence="12">
    <location>
        <position position="127"/>
    </location>
    <ligand>
        <name>CoA</name>
        <dbReference type="ChEBI" id="CHEBI:57287"/>
    </ligand>
</feature>
<evidence type="ECO:0000256" key="5">
    <source>
        <dbReference type="ARBA" id="ARBA00019087"/>
    </source>
</evidence>
<dbReference type="InterPro" id="IPR008278">
    <property type="entry name" value="4-PPantetheinyl_Trfase_dom"/>
</dbReference>
<feature type="binding site" evidence="12">
    <location>
        <position position="137"/>
    </location>
    <ligand>
        <name>CoA</name>
        <dbReference type="ChEBI" id="CHEBI:57287"/>
    </ligand>
</feature>
<evidence type="ECO:0000256" key="11">
    <source>
        <dbReference type="ARBA" id="ARBA00049191"/>
    </source>
</evidence>
<evidence type="ECO:0000256" key="10">
    <source>
        <dbReference type="ARBA" id="ARBA00049176"/>
    </source>
</evidence>
<gene>
    <name evidence="16" type="ORF">CEV32_4933</name>
</gene>
<dbReference type="GO" id="GO:0005886">
    <property type="term" value="C:plasma membrane"/>
    <property type="evidence" value="ECO:0007669"/>
    <property type="project" value="TreeGrafter"/>
</dbReference>
<dbReference type="GO" id="GO:0009366">
    <property type="term" value="C:enterobactin synthetase complex"/>
    <property type="evidence" value="ECO:0007669"/>
    <property type="project" value="InterPro"/>
</dbReference>
<evidence type="ECO:0000256" key="8">
    <source>
        <dbReference type="ARBA" id="ARBA00029894"/>
    </source>
</evidence>
<feature type="binding site" evidence="13">
    <location>
        <position position="83"/>
    </location>
    <ligand>
        <name>Mg(2+)</name>
        <dbReference type="ChEBI" id="CHEBI:18420"/>
    </ligand>
</feature>
<evidence type="ECO:0000313" key="17">
    <source>
        <dbReference type="Proteomes" id="UP000216345"/>
    </source>
</evidence>
<comment type="similarity">
    <text evidence="3">Belongs to the P-Pant transferase superfamily. EntD family.</text>
</comment>
<sequence>MLLAKERHSIPTTNLQRLKASGAARYIARGLLAKEGLSEFPILRASAGEPVWPRNIVGSLAHDDEVAVAAIGSVQDFLGLGIDVEPATPLPIDIQSLVRTSADKTEDTFGTGLFDHVLFCAKEAVYKAVYPLDRVILNYDDISVDLTTQSATTTTGRRVQLASCMSPRIIVLAYIPRV</sequence>
<evidence type="ECO:0000256" key="1">
    <source>
        <dbReference type="ARBA" id="ARBA00003937"/>
    </source>
</evidence>
<dbReference type="InterPro" id="IPR041354">
    <property type="entry name" value="4PPT_N"/>
</dbReference>
<feature type="binding site" evidence="12">
    <location>
        <position position="25"/>
    </location>
    <ligand>
        <name>CoA</name>
        <dbReference type="ChEBI" id="CHEBI:57287"/>
    </ligand>
</feature>
<comment type="function">
    <text evidence="1">Involved in the biosynthesis of the siderophore enterobactin (enterochelin), which is a macrocyclic trimeric lactone of N-(2,3-dihydroxybenzoyl)-serine. The serine trilactone serves as a scaffolding for the three catechol functionalities that provide hexadentate coordination for the tightly ligated iron(2+) atoms. Plays an essential role in the assembly of the enterobactin by catalyzing the transfer of the 4'-phosphopantetheine (Ppant) moiety from coenzyme A to the apo-domains of both EntB (ArCP domain) and EntF (PCP domain) to yield their holo-forms which make them competent for the activation of 2,3-dihydroxybenzoate (DHB) and L-serine, respectively.</text>
</comment>
<name>A0A256FXM1_9HYPH</name>
<feature type="binding site" evidence="12">
    <location>
        <position position="83"/>
    </location>
    <ligand>
        <name>CoA</name>
        <dbReference type="ChEBI" id="CHEBI:57287"/>
    </ligand>
</feature>
<feature type="binding site" evidence="12">
    <location>
        <position position="123"/>
    </location>
    <ligand>
        <name>CoA</name>
        <dbReference type="ChEBI" id="CHEBI:57287"/>
    </ligand>
</feature>
<evidence type="ECO:0000256" key="7">
    <source>
        <dbReference type="ARBA" id="ARBA00023191"/>
    </source>
</evidence>
<comment type="caution">
    <text evidence="16">The sequence shown here is derived from an EMBL/GenBank/DDBJ whole genome shotgun (WGS) entry which is preliminary data.</text>
</comment>
<feature type="domain" description="4'-phosphopantetheinyl transferase N-terminal" evidence="15">
    <location>
        <begin position="7"/>
        <end position="71"/>
    </location>
</feature>
<evidence type="ECO:0000256" key="9">
    <source>
        <dbReference type="ARBA" id="ARBA00031996"/>
    </source>
</evidence>
<reference evidence="16 17" key="1">
    <citation type="submission" date="2017-07" db="EMBL/GenBank/DDBJ databases">
        <title>Phylogenetic study on the rhizospheric bacterium Ochrobactrum sp. A44.</title>
        <authorList>
            <person name="Krzyzanowska D.M."/>
            <person name="Ossowicki A."/>
            <person name="Rajewska M."/>
            <person name="Maciag T."/>
            <person name="Kaczynski Z."/>
            <person name="Czerwicka M."/>
            <person name="Jafra S."/>
        </authorList>
    </citation>
    <scope>NUCLEOTIDE SEQUENCE [LARGE SCALE GENOMIC DNA]</scope>
    <source>
        <strain evidence="16 17">PR17</strain>
    </source>
</reference>
<evidence type="ECO:0000256" key="4">
    <source>
        <dbReference type="ARBA" id="ARBA00011503"/>
    </source>
</evidence>
<evidence type="ECO:0000313" key="16">
    <source>
        <dbReference type="EMBL" id="OYR19603.1"/>
    </source>
</evidence>
<feature type="domain" description="4'-phosphopantetheinyl transferase" evidence="14">
    <location>
        <begin position="79"/>
        <end position="155"/>
    </location>
</feature>
<keyword evidence="17" id="KW-1185">Reference proteome</keyword>
<comment type="cofactor">
    <cofactor evidence="13">
        <name>Mg(2+)</name>
        <dbReference type="ChEBI" id="CHEBI:18420"/>
    </cofactor>
</comment>
<dbReference type="GO" id="GO:0000287">
    <property type="term" value="F:magnesium ion binding"/>
    <property type="evidence" value="ECO:0007669"/>
    <property type="project" value="InterPro"/>
</dbReference>
<feature type="binding site" evidence="13">
    <location>
        <position position="85"/>
    </location>
    <ligand>
        <name>Mg(2+)</name>
        <dbReference type="ChEBI" id="CHEBI:18420"/>
    </ligand>
</feature>
<keyword evidence="7" id="KW-0259">Enterobactin biosynthesis</keyword>
<keyword evidence="13" id="KW-0460">Magnesium</keyword>
<evidence type="ECO:0000256" key="6">
    <source>
        <dbReference type="ARBA" id="ARBA00022679"/>
    </source>
</evidence>
<evidence type="ECO:0000259" key="14">
    <source>
        <dbReference type="Pfam" id="PF01648"/>
    </source>
</evidence>
<dbReference type="GO" id="GO:0008897">
    <property type="term" value="F:holo-[acyl-carrier-protein] synthase activity"/>
    <property type="evidence" value="ECO:0007669"/>
    <property type="project" value="InterPro"/>
</dbReference>
<comment type="subunit">
    <text evidence="4">EntB, EntD, EntE, and EntF form a multienzyme complex called enterobactin synthase.</text>
</comment>
<evidence type="ECO:0000256" key="3">
    <source>
        <dbReference type="ARBA" id="ARBA00008342"/>
    </source>
</evidence>
<comment type="catalytic activity">
    <reaction evidence="10">
        <text>apo-[aryl-carrier protein] + CoA = holo-[aryl-carrier protein] + adenosine 3',5'-bisphosphate + H(+)</text>
        <dbReference type="Rhea" id="RHEA:48404"/>
        <dbReference type="Rhea" id="RHEA-COMP:15903"/>
        <dbReference type="Rhea" id="RHEA-COMP:17557"/>
        <dbReference type="ChEBI" id="CHEBI:15378"/>
        <dbReference type="ChEBI" id="CHEBI:29999"/>
        <dbReference type="ChEBI" id="CHEBI:57287"/>
        <dbReference type="ChEBI" id="CHEBI:58343"/>
        <dbReference type="ChEBI" id="CHEBI:64479"/>
    </reaction>
</comment>
<dbReference type="Pfam" id="PF17837">
    <property type="entry name" value="4PPT_N"/>
    <property type="match status" value="1"/>
</dbReference>
<evidence type="ECO:0000256" key="12">
    <source>
        <dbReference type="PIRSR" id="PIRSR603542-1"/>
    </source>
</evidence>
<proteinExistence type="inferred from homology"/>
<comment type="pathway">
    <text evidence="2">Siderophore biosynthesis; enterobactin biosynthesis.</text>
</comment>
<evidence type="ECO:0000256" key="13">
    <source>
        <dbReference type="PIRSR" id="PIRSR603542-2"/>
    </source>
</evidence>
<comment type="catalytic activity">
    <reaction evidence="11">
        <text>apo-[peptidyl-carrier protein] + CoA = holo-[peptidyl-carrier protein] + adenosine 3',5'-bisphosphate + H(+)</text>
        <dbReference type="Rhea" id="RHEA:46228"/>
        <dbReference type="Rhea" id="RHEA-COMP:11479"/>
        <dbReference type="Rhea" id="RHEA-COMP:11480"/>
        <dbReference type="ChEBI" id="CHEBI:15378"/>
        <dbReference type="ChEBI" id="CHEBI:29999"/>
        <dbReference type="ChEBI" id="CHEBI:57287"/>
        <dbReference type="ChEBI" id="CHEBI:58343"/>
        <dbReference type="ChEBI" id="CHEBI:64479"/>
    </reaction>
</comment>
<dbReference type="InterPro" id="IPR037143">
    <property type="entry name" value="4-PPantetheinyl_Trfase_dom_sf"/>
</dbReference>
<dbReference type="AlphaFoldDB" id="A0A256FXM1"/>
<dbReference type="Pfam" id="PF01648">
    <property type="entry name" value="ACPS"/>
    <property type="match status" value="1"/>
</dbReference>
<dbReference type="InterPro" id="IPR003542">
    <property type="entry name" value="Enbac_synth_compD-like"/>
</dbReference>
<dbReference type="UniPathway" id="UPA00017"/>
<evidence type="ECO:0000259" key="15">
    <source>
        <dbReference type="Pfam" id="PF17837"/>
    </source>
</evidence>
<dbReference type="SUPFAM" id="SSF56214">
    <property type="entry name" value="4'-phosphopantetheinyl transferase"/>
    <property type="match status" value="1"/>
</dbReference>
<keyword evidence="13" id="KW-0479">Metal-binding</keyword>
<feature type="binding site" evidence="12">
    <location>
        <position position="17"/>
    </location>
    <ligand>
        <name>CoA</name>
        <dbReference type="ChEBI" id="CHEBI:57287"/>
    </ligand>
</feature>
<evidence type="ECO:0000256" key="2">
    <source>
        <dbReference type="ARBA" id="ARBA00004993"/>
    </source>
</evidence>
<protein>
    <recommendedName>
        <fullName evidence="5">Enterobactin synthase component D</fullName>
    </recommendedName>
    <alternativeName>
        <fullName evidence="8">4'-phosphopantetheinyl transferase EntD</fullName>
    </alternativeName>
    <alternativeName>
        <fullName evidence="9">Enterochelin synthase D</fullName>
    </alternativeName>
</protein>